<reference evidence="1" key="2">
    <citation type="submission" date="2020-09" db="EMBL/GenBank/DDBJ databases">
        <authorList>
            <person name="Sun Q."/>
            <person name="Ohkuma M."/>
        </authorList>
    </citation>
    <scope>NUCLEOTIDE SEQUENCE</scope>
    <source>
        <strain evidence="1">JCM 4434</strain>
    </source>
</reference>
<dbReference type="EMBL" id="BMUB01000004">
    <property type="protein sequence ID" value="GGU69538.1"/>
    <property type="molecule type" value="Genomic_DNA"/>
</dbReference>
<proteinExistence type="predicted"/>
<sequence>MRRAPLQERCYRQLRRVPAEESGMDPAAEDREPYLSLLRSRAVAVAGGGGGADGGPDADGRPVRDSCCGGVAARVAGGCP</sequence>
<reference evidence="1" key="1">
    <citation type="journal article" date="2014" name="Int. J. Syst. Evol. Microbiol.">
        <title>Complete genome sequence of Corynebacterium casei LMG S-19264T (=DSM 44701T), isolated from a smear-ripened cheese.</title>
        <authorList>
            <consortium name="US DOE Joint Genome Institute (JGI-PGF)"/>
            <person name="Walter F."/>
            <person name="Albersmeier A."/>
            <person name="Kalinowski J."/>
            <person name="Ruckert C."/>
        </authorList>
    </citation>
    <scope>NUCLEOTIDE SEQUENCE</scope>
    <source>
        <strain evidence="1">JCM 4434</strain>
    </source>
</reference>
<evidence type="ECO:0000313" key="2">
    <source>
        <dbReference type="Proteomes" id="UP000610124"/>
    </source>
</evidence>
<organism evidence="1 2">
    <name type="scientific">Kitasatospora aureofaciens</name>
    <name type="common">Streptomyces aureofaciens</name>
    <dbReference type="NCBI Taxonomy" id="1894"/>
    <lineage>
        <taxon>Bacteria</taxon>
        <taxon>Bacillati</taxon>
        <taxon>Actinomycetota</taxon>
        <taxon>Actinomycetes</taxon>
        <taxon>Kitasatosporales</taxon>
        <taxon>Streptomycetaceae</taxon>
        <taxon>Kitasatospora</taxon>
    </lineage>
</organism>
<gene>
    <name evidence="1" type="ORF">GCM10010502_20920</name>
</gene>
<evidence type="ECO:0000313" key="1">
    <source>
        <dbReference type="EMBL" id="GGU69538.1"/>
    </source>
</evidence>
<comment type="caution">
    <text evidence="1">The sequence shown here is derived from an EMBL/GenBank/DDBJ whole genome shotgun (WGS) entry which is preliminary data.</text>
</comment>
<dbReference type="Proteomes" id="UP000610124">
    <property type="component" value="Unassembled WGS sequence"/>
</dbReference>
<name>A0A8H9HJV0_KITAU</name>
<protein>
    <submittedName>
        <fullName evidence="1">Uncharacterized protein</fullName>
    </submittedName>
</protein>
<dbReference type="AlphaFoldDB" id="A0A8H9HJV0"/>
<accession>A0A8H9HJV0</accession>